<sequence>MNVISYFPSLYPDEVLYSACARYKKHTNIKAQKTSMEALFGNNHLTASVDFPSNINMLLQQIPRDVINYETLLQKHTLFPFYKPFLPLERVEKVRELMLDHQCTHNIPGTIGIMSYGISAPRNLRYCEDCISEDSLNYGEIYWHREHQLPGIFHCDKHQKLLLETTVNYSGKGRKHNLITLEEAINECKYIKPSRNYIVQNDLMLKISNLACELLRRDVSSLGLETMRSFYKAVLSKKGYITRKGNIRFKDLIIDFNNFYDNELLFLLESSIQKETDTWLHKLLRKPRVTCHPIRHILFLLFLDADINLLLNIKKELQPFGKGPWFCLNQAADHFHKPTIKDCSIHYCTHSNLHIGIFSCSCGFTYLRKGPDKTWADKFRKDRVYSFGEIWIAECKKVYINPDLSLREKSRRMGVDPKTLIRYSTTNGAESSAAETVKTQIELEKRTKRLLRNINNHETPSRSVIRRENPRDYIWHYRNNREWLYSILPKNSKRITKQRIDWLKTDNEILGPVRSAINNIFKYDGKPIRVTRAEISRRVEKPNIIEYSLNKLPKTREVISSFIESTEEFQIRRINWVFDNWKQNIELSMWLFKREVGINKESEFIKKYLKILFS</sequence>
<dbReference type="InterPro" id="IPR032750">
    <property type="entry name" value="TnsD_C"/>
</dbReference>
<evidence type="ECO:0000313" key="3">
    <source>
        <dbReference type="EMBL" id="GAM12278.1"/>
    </source>
</evidence>
<name>A0A0A8WXC4_MESS1</name>
<reference evidence="3 4" key="1">
    <citation type="submission" date="2013-06" db="EMBL/GenBank/DDBJ databases">
        <title>Whole genome shotgun sequence of Bacillus selenatarsenatis SF-1.</title>
        <authorList>
            <person name="Kuroda M."/>
            <person name="Sei K."/>
            <person name="Yamashita M."/>
            <person name="Ike M."/>
        </authorList>
    </citation>
    <scope>NUCLEOTIDE SEQUENCE [LARGE SCALE GENOMIC DNA]</scope>
    <source>
        <strain evidence="3 4">SF-1</strain>
    </source>
</reference>
<evidence type="ECO:0000313" key="4">
    <source>
        <dbReference type="Proteomes" id="UP000031014"/>
    </source>
</evidence>
<keyword evidence="4" id="KW-1185">Reference proteome</keyword>
<organism evidence="3 4">
    <name type="scientific">Mesobacillus selenatarsenatis (strain DSM 18680 / JCM 14380 / FERM P-15431 / SF-1)</name>
    <dbReference type="NCBI Taxonomy" id="1321606"/>
    <lineage>
        <taxon>Bacteria</taxon>
        <taxon>Bacillati</taxon>
        <taxon>Bacillota</taxon>
        <taxon>Bacilli</taxon>
        <taxon>Bacillales</taxon>
        <taxon>Bacillaceae</taxon>
        <taxon>Mesobacillus</taxon>
    </lineage>
</organism>
<feature type="domain" description="TniQ" evidence="1">
    <location>
        <begin position="6"/>
        <end position="162"/>
    </location>
</feature>
<protein>
    <submittedName>
        <fullName evidence="3">Uncharacterized protein</fullName>
    </submittedName>
</protein>
<evidence type="ECO:0000259" key="2">
    <source>
        <dbReference type="Pfam" id="PF15978"/>
    </source>
</evidence>
<gene>
    <name evidence="3" type="ORF">SAMD00020551_0410</name>
</gene>
<accession>A0A0A8WXC4</accession>
<evidence type="ECO:0000259" key="1">
    <source>
        <dbReference type="Pfam" id="PF06527"/>
    </source>
</evidence>
<dbReference type="Proteomes" id="UP000031014">
    <property type="component" value="Unassembled WGS sequence"/>
</dbReference>
<comment type="caution">
    <text evidence="3">The sequence shown here is derived from an EMBL/GenBank/DDBJ whole genome shotgun (WGS) entry which is preliminary data.</text>
</comment>
<dbReference type="EMBL" id="BASE01000009">
    <property type="protein sequence ID" value="GAM12278.1"/>
    <property type="molecule type" value="Genomic_DNA"/>
</dbReference>
<dbReference type="Pfam" id="PF06527">
    <property type="entry name" value="TniQ"/>
    <property type="match status" value="1"/>
</dbReference>
<dbReference type="OrthoDB" id="470139at2"/>
<feature type="domain" description="Transposon Tn7 transposition protein TnsD C-terminal" evidence="2">
    <location>
        <begin position="208"/>
        <end position="558"/>
    </location>
</feature>
<dbReference type="AlphaFoldDB" id="A0A0A8WXC4"/>
<proteinExistence type="predicted"/>
<dbReference type="RefSeq" id="WP_041964241.1">
    <property type="nucleotide sequence ID" value="NZ_BASE01000009.1"/>
</dbReference>
<dbReference type="STRING" id="1321606.SAMD00020551_0410"/>
<dbReference type="InterPro" id="IPR009492">
    <property type="entry name" value="TniQ"/>
</dbReference>
<dbReference type="Pfam" id="PF15978">
    <property type="entry name" value="TnsD"/>
    <property type="match status" value="1"/>
</dbReference>